<organism evidence="1">
    <name type="scientific">Roseihalotalea indica</name>
    <dbReference type="NCBI Taxonomy" id="2867963"/>
    <lineage>
        <taxon>Bacteria</taxon>
        <taxon>Pseudomonadati</taxon>
        <taxon>Bacteroidota</taxon>
        <taxon>Cytophagia</taxon>
        <taxon>Cytophagales</taxon>
        <taxon>Catalimonadaceae</taxon>
        <taxon>Roseihalotalea</taxon>
    </lineage>
</organism>
<dbReference type="AlphaFoldDB" id="A0AA49JJV3"/>
<dbReference type="EMBL" id="CP120682">
    <property type="protein sequence ID" value="WKN39968.1"/>
    <property type="molecule type" value="Genomic_DNA"/>
</dbReference>
<dbReference type="GO" id="GO:0008483">
    <property type="term" value="F:transaminase activity"/>
    <property type="evidence" value="ECO:0007669"/>
    <property type="project" value="UniProtKB-KW"/>
</dbReference>
<keyword evidence="1" id="KW-0808">Transferase</keyword>
<accession>A0AA49JJV3</accession>
<dbReference type="InterPro" id="IPR043132">
    <property type="entry name" value="BCAT-like_C"/>
</dbReference>
<name>A0AA49JJV3_9BACT</name>
<reference evidence="1" key="2">
    <citation type="journal article" date="2024" name="Antonie Van Leeuwenhoek">
        <title>Roseihalotalea indica gen. nov., sp. nov., a halophilic Bacteroidetes from mesopelagic Southwest Indian Ocean with higher carbohydrate metabolic potential.</title>
        <authorList>
            <person name="Chen B."/>
            <person name="Zhang M."/>
            <person name="Lin D."/>
            <person name="Ye J."/>
            <person name="Tang K."/>
        </authorList>
    </citation>
    <scope>NUCLEOTIDE SEQUENCE</scope>
    <source>
        <strain evidence="1">TK19036</strain>
    </source>
</reference>
<dbReference type="InterPro" id="IPR001544">
    <property type="entry name" value="Aminotrans_IV"/>
</dbReference>
<protein>
    <submittedName>
        <fullName evidence="1">Aminotransferase class IV family protein</fullName>
    </submittedName>
</protein>
<dbReference type="InterPro" id="IPR036038">
    <property type="entry name" value="Aminotransferase-like"/>
</dbReference>
<dbReference type="Gene3D" id="3.20.10.10">
    <property type="entry name" value="D-amino Acid Aminotransferase, subunit A, domain 2"/>
    <property type="match status" value="1"/>
</dbReference>
<reference evidence="1" key="1">
    <citation type="journal article" date="2023" name="Comput. Struct. Biotechnol. J.">
        <title>Discovery of a novel marine Bacteroidetes with a rich repertoire of carbohydrate-active enzymes.</title>
        <authorList>
            <person name="Chen B."/>
            <person name="Liu G."/>
            <person name="Chen Q."/>
            <person name="Wang H."/>
            <person name="Liu L."/>
            <person name="Tang K."/>
        </authorList>
    </citation>
    <scope>NUCLEOTIDE SEQUENCE</scope>
    <source>
        <strain evidence="1">TK19036</strain>
    </source>
</reference>
<dbReference type="Gene3D" id="3.30.470.10">
    <property type="match status" value="1"/>
</dbReference>
<dbReference type="InterPro" id="IPR043131">
    <property type="entry name" value="BCAT-like_N"/>
</dbReference>
<proteinExistence type="predicted"/>
<sequence>MCQFIETLCVQRGKVQHLKYHQDRVNQSRREVLGIIEPLVLADIITVPDSLKQRERIKCRLLYSASVEEITLVEYQLRTIRSLRLLDHHTIEYPYKFANRDQINELFVRRGDADDILIVKQGLITDTSYSNVAFYDEKQWVTPHQPLLPGTCRARLLEEGVLVEKKVTPDDLAHFTHCSLINAMLPLGECKVTISDIRWYS</sequence>
<keyword evidence="1" id="KW-0032">Aminotransferase</keyword>
<dbReference type="Pfam" id="PF01063">
    <property type="entry name" value="Aminotran_4"/>
    <property type="match status" value="1"/>
</dbReference>
<dbReference type="SUPFAM" id="SSF56752">
    <property type="entry name" value="D-aminoacid aminotransferase-like PLP-dependent enzymes"/>
    <property type="match status" value="1"/>
</dbReference>
<gene>
    <name evidence="1" type="ORF">K4G66_14840</name>
</gene>
<evidence type="ECO:0000313" key="1">
    <source>
        <dbReference type="EMBL" id="WKN39968.1"/>
    </source>
</evidence>